<proteinExistence type="predicted"/>
<dbReference type="Gene3D" id="3.30.70.260">
    <property type="match status" value="1"/>
</dbReference>
<gene>
    <name evidence="1" type="ORF">ABC977_12150</name>
</gene>
<dbReference type="RefSeq" id="WP_369667541.1">
    <property type="nucleotide sequence ID" value="NZ_JBDKXB010000016.1"/>
</dbReference>
<accession>A0ABV4BF46</accession>
<evidence type="ECO:0000313" key="1">
    <source>
        <dbReference type="EMBL" id="MEY6433154.1"/>
    </source>
</evidence>
<keyword evidence="2" id="KW-1185">Reference proteome</keyword>
<evidence type="ECO:0008006" key="3">
    <source>
        <dbReference type="Google" id="ProtNLM"/>
    </source>
</evidence>
<comment type="caution">
    <text evidence="1">The sequence shown here is derived from an EMBL/GenBank/DDBJ whole genome shotgun (WGS) entry which is preliminary data.</text>
</comment>
<dbReference type="Proteomes" id="UP001564408">
    <property type="component" value="Unassembled WGS sequence"/>
</dbReference>
<sequence length="148" mass="16532">MIRCELERRSSVLPGLTALAGLIGRHRRPRPGRPLATRNEWLPLPHRPMSGERIDAPLYRLVVDCRSRAVAEKALALLSRELDAADLAAQHVFRKTQSASGVTRLTVDIRCDAPRRVHLARFVRQMGDTAGVSSVRWMTRPSADHGAR</sequence>
<name>A0ABV4BF46_9GAMM</name>
<protein>
    <recommendedName>
        <fullName evidence="3">ACT domain-containing protein</fullName>
    </recommendedName>
</protein>
<dbReference type="EMBL" id="JBDKXB010000016">
    <property type="protein sequence ID" value="MEY6433154.1"/>
    <property type="molecule type" value="Genomic_DNA"/>
</dbReference>
<organism evidence="1 2">
    <name type="scientific">Thioalkalicoccus limnaeus</name>
    <dbReference type="NCBI Taxonomy" id="120681"/>
    <lineage>
        <taxon>Bacteria</taxon>
        <taxon>Pseudomonadati</taxon>
        <taxon>Pseudomonadota</taxon>
        <taxon>Gammaproteobacteria</taxon>
        <taxon>Chromatiales</taxon>
        <taxon>Chromatiaceae</taxon>
        <taxon>Thioalkalicoccus</taxon>
    </lineage>
</organism>
<evidence type="ECO:0000313" key="2">
    <source>
        <dbReference type="Proteomes" id="UP001564408"/>
    </source>
</evidence>
<reference evidence="1 2" key="1">
    <citation type="submission" date="2024-05" db="EMBL/GenBank/DDBJ databases">
        <title>Genome Sequence and Characterization of the New Strain Purple Sulfur Bacterium of Genus Thioalkalicoccus.</title>
        <authorList>
            <person name="Bryantseva I.A."/>
            <person name="Kyndt J.A."/>
            <person name="Imhoff J.F."/>
        </authorList>
    </citation>
    <scope>NUCLEOTIDE SEQUENCE [LARGE SCALE GENOMIC DNA]</scope>
    <source>
        <strain evidence="1 2">Um2</strain>
    </source>
</reference>